<keyword evidence="2" id="KW-1185">Reference proteome</keyword>
<evidence type="ECO:0000313" key="1">
    <source>
        <dbReference type="EMBL" id="GEN65228.1"/>
    </source>
</evidence>
<protein>
    <submittedName>
        <fullName evidence="1">Uncharacterized protein</fullName>
    </submittedName>
</protein>
<reference evidence="1 2" key="1">
    <citation type="submission" date="2019-07" db="EMBL/GenBank/DDBJ databases">
        <title>Whole genome shotgun sequence of Acetobacter oeni NBRC 105207.</title>
        <authorList>
            <person name="Hosoyama A."/>
            <person name="Uohara A."/>
            <person name="Ohji S."/>
            <person name="Ichikawa N."/>
        </authorList>
    </citation>
    <scope>NUCLEOTIDE SEQUENCE [LARGE SCALE GENOMIC DNA]</scope>
    <source>
        <strain evidence="1 2">NBRC 105207</strain>
    </source>
</reference>
<evidence type="ECO:0000313" key="2">
    <source>
        <dbReference type="Proteomes" id="UP000321746"/>
    </source>
</evidence>
<dbReference type="EMBL" id="BJYG01000081">
    <property type="protein sequence ID" value="GEN65228.1"/>
    <property type="molecule type" value="Genomic_DNA"/>
</dbReference>
<proteinExistence type="predicted"/>
<name>A0A511XQI5_9PROT</name>
<sequence length="43" mass="5086">MKTDHTDHDDREAWKDEAIRWPLAQVEAQYGNYEGMGRQSRHG</sequence>
<comment type="caution">
    <text evidence="1">The sequence shown here is derived from an EMBL/GenBank/DDBJ whole genome shotgun (WGS) entry which is preliminary data.</text>
</comment>
<organism evidence="1 2">
    <name type="scientific">Acetobacter oeni</name>
    <dbReference type="NCBI Taxonomy" id="304077"/>
    <lineage>
        <taxon>Bacteria</taxon>
        <taxon>Pseudomonadati</taxon>
        <taxon>Pseudomonadota</taxon>
        <taxon>Alphaproteobacteria</taxon>
        <taxon>Acetobacterales</taxon>
        <taxon>Acetobacteraceae</taxon>
        <taxon>Acetobacter</taxon>
    </lineage>
</organism>
<gene>
    <name evidence="1" type="ORF">AOE01nite_34520</name>
</gene>
<dbReference type="Proteomes" id="UP000321746">
    <property type="component" value="Unassembled WGS sequence"/>
</dbReference>
<dbReference type="RefSeq" id="WP_260176004.1">
    <property type="nucleotide sequence ID" value="NZ_BJYG01000081.1"/>
</dbReference>
<accession>A0A511XQI5</accession>
<dbReference type="AlphaFoldDB" id="A0A511XQI5"/>